<evidence type="ECO:0000256" key="2">
    <source>
        <dbReference type="SAM" id="SignalP"/>
    </source>
</evidence>
<reference evidence="3 4" key="1">
    <citation type="journal article" date="2013" name="Biodegradation">
        <title>Quantitative proteomic analysis of ibuprofen-degrading Patulibacter sp. strain I11.</title>
        <authorList>
            <person name="Almeida B."/>
            <person name="Kjeldal H."/>
            <person name="Lolas I."/>
            <person name="Knudsen A.D."/>
            <person name="Carvalho G."/>
            <person name="Nielsen K.L."/>
            <person name="Barreto Crespo M.T."/>
            <person name="Stensballe A."/>
            <person name="Nielsen J.L."/>
        </authorList>
    </citation>
    <scope>NUCLEOTIDE SEQUENCE [LARGE SCALE GENOMIC DNA]</scope>
    <source>
        <strain evidence="3 4">I11</strain>
    </source>
</reference>
<organism evidence="3 4">
    <name type="scientific">Patulibacter medicamentivorans</name>
    <dbReference type="NCBI Taxonomy" id="1097667"/>
    <lineage>
        <taxon>Bacteria</taxon>
        <taxon>Bacillati</taxon>
        <taxon>Actinomycetota</taxon>
        <taxon>Thermoleophilia</taxon>
        <taxon>Solirubrobacterales</taxon>
        <taxon>Patulibacteraceae</taxon>
        <taxon>Patulibacter</taxon>
    </lineage>
</organism>
<feature type="chain" id="PRO_5003532258" evidence="2">
    <location>
        <begin position="31"/>
        <end position="239"/>
    </location>
</feature>
<gene>
    <name evidence="3" type="ORF">PAI11_39500</name>
</gene>
<dbReference type="AlphaFoldDB" id="H0EAS6"/>
<protein>
    <submittedName>
        <fullName evidence="3">Uncharacterized protein</fullName>
    </submittedName>
</protein>
<sequence>MSYTTSARRTVGVLASAAALAAVAPAAADAASLTFDRACQLQTQMVTATLTGFSPNASVVLASTNSYGGTIYEIVSTDASGNGTVSFPSPVPQLDAPGSRELPFQATDAVDAGITAAGAFRTSTGTFTVSGRDRPTTAKRTWTMSGFQDGRTVYGHFVHRGKLRGTYAFGVARGVCGELVARAAAIPLKFKSIRVKGKKRKAKIPTGEWRVQLDHSKRYSPSASPRMIGTLTVSGSQRT</sequence>
<keyword evidence="4" id="KW-1185">Reference proteome</keyword>
<feature type="signal peptide" evidence="2">
    <location>
        <begin position="1"/>
        <end position="30"/>
    </location>
</feature>
<dbReference type="RefSeq" id="WP_007578451.1">
    <property type="nucleotide sequence ID" value="NZ_AGUD01000297.1"/>
</dbReference>
<feature type="region of interest" description="Disordered" evidence="1">
    <location>
        <begin position="220"/>
        <end position="239"/>
    </location>
</feature>
<evidence type="ECO:0000313" key="3">
    <source>
        <dbReference type="EMBL" id="EHN09251.1"/>
    </source>
</evidence>
<proteinExistence type="predicted"/>
<evidence type="ECO:0000313" key="4">
    <source>
        <dbReference type="Proteomes" id="UP000005143"/>
    </source>
</evidence>
<name>H0EAS6_9ACTN</name>
<comment type="caution">
    <text evidence="3">The sequence shown here is derived from an EMBL/GenBank/DDBJ whole genome shotgun (WGS) entry which is preliminary data.</text>
</comment>
<evidence type="ECO:0000256" key="1">
    <source>
        <dbReference type="SAM" id="MobiDB-lite"/>
    </source>
</evidence>
<dbReference type="OrthoDB" id="5243883at2"/>
<keyword evidence="2" id="KW-0732">Signal</keyword>
<accession>H0EAS6</accession>
<dbReference type="Proteomes" id="UP000005143">
    <property type="component" value="Unassembled WGS sequence"/>
</dbReference>
<dbReference type="EMBL" id="AGUD01000297">
    <property type="protein sequence ID" value="EHN09251.1"/>
    <property type="molecule type" value="Genomic_DNA"/>
</dbReference>